<dbReference type="InterPro" id="IPR006073">
    <property type="entry name" value="GTP-bd"/>
</dbReference>
<evidence type="ECO:0000313" key="3">
    <source>
        <dbReference type="Proteomes" id="UP000029629"/>
    </source>
</evidence>
<dbReference type="eggNOG" id="COG1159">
    <property type="taxonomic scope" value="Bacteria"/>
</dbReference>
<name>A0A095YZ72_9BURK</name>
<dbReference type="Gene3D" id="3.40.50.300">
    <property type="entry name" value="P-loop containing nucleotide triphosphate hydrolases"/>
    <property type="match status" value="1"/>
</dbReference>
<keyword evidence="3" id="KW-1185">Reference proteome</keyword>
<dbReference type="AlphaFoldDB" id="A0A095YZ72"/>
<dbReference type="Proteomes" id="UP000029629">
    <property type="component" value="Unassembled WGS sequence"/>
</dbReference>
<dbReference type="Pfam" id="PF01926">
    <property type="entry name" value="MMR_HSR1"/>
    <property type="match status" value="1"/>
</dbReference>
<reference evidence="2 3" key="1">
    <citation type="submission" date="2014-07" db="EMBL/GenBank/DDBJ databases">
        <authorList>
            <person name="McCorrison J."/>
            <person name="Sanka R."/>
            <person name="Torralba M."/>
            <person name="Gillis M."/>
            <person name="Haft D.H."/>
            <person name="Methe B."/>
            <person name="Sutton G."/>
            <person name="Nelson K.E."/>
        </authorList>
    </citation>
    <scope>NUCLEOTIDE SEQUENCE [LARGE SCALE GENOMIC DNA]</scope>
    <source>
        <strain evidence="2 3">DNF00040</strain>
    </source>
</reference>
<feature type="domain" description="G" evidence="1">
    <location>
        <begin position="39"/>
        <end position="146"/>
    </location>
</feature>
<dbReference type="OrthoDB" id="238366at2"/>
<organism evidence="2 3">
    <name type="scientific">Oligella urethralis DNF00040</name>
    <dbReference type="NCBI Taxonomy" id="1401065"/>
    <lineage>
        <taxon>Bacteria</taxon>
        <taxon>Pseudomonadati</taxon>
        <taxon>Pseudomonadota</taxon>
        <taxon>Betaproteobacteria</taxon>
        <taxon>Burkholderiales</taxon>
        <taxon>Alcaligenaceae</taxon>
        <taxon>Oligella</taxon>
    </lineage>
</organism>
<evidence type="ECO:0000259" key="1">
    <source>
        <dbReference type="Pfam" id="PF01926"/>
    </source>
</evidence>
<dbReference type="RefSeq" id="WP_036560508.1">
    <property type="nucleotide sequence ID" value="NZ_JRNI01000061.1"/>
</dbReference>
<dbReference type="PANTHER" id="PTHR42698">
    <property type="entry name" value="GTPASE ERA"/>
    <property type="match status" value="1"/>
</dbReference>
<dbReference type="PANTHER" id="PTHR42698:SF1">
    <property type="entry name" value="GTPASE ERA, MITOCHONDRIAL"/>
    <property type="match status" value="1"/>
</dbReference>
<proteinExistence type="predicted"/>
<dbReference type="EMBL" id="JRNI01000061">
    <property type="protein sequence ID" value="KGF27693.1"/>
    <property type="molecule type" value="Genomic_DNA"/>
</dbReference>
<protein>
    <recommendedName>
        <fullName evidence="1">G domain-containing protein</fullName>
    </recommendedName>
</protein>
<comment type="caution">
    <text evidence="2">The sequence shown here is derived from an EMBL/GenBank/DDBJ whole genome shotgun (WGS) entry which is preliminary data.</text>
</comment>
<dbReference type="GO" id="GO:0043024">
    <property type="term" value="F:ribosomal small subunit binding"/>
    <property type="evidence" value="ECO:0007669"/>
    <property type="project" value="TreeGrafter"/>
</dbReference>
<sequence>MTHKDIQTKQAAIISVLPHHEITLKRLAVLAEPNALPVITVLGKYNHGKSRLLNELIGDNVFAVADKRETVALHQVDQDAVRWIDAPGLDADVNEVDDQHAAEALWLKSDIRLFVHAAKEGELDAAELNLSKALRHDEEQTHRQTIYVLSQSDQLENDESLNNILHTLALQLGDKAIFPVSSVRYRRGIENNLPIFIEKSGIPELQQQLQEALTRVKAARVFEQTSSFTQLAHELNEKQQAQTKALAQLRCAASETEESFIKDLKIALEQGAELLHDIMQEPDVDHSLDPGSIDDVFKMSAGKLDRSRIQIAYSRACLLIRSVLTKYGMQSLNDDQKVGAASLNTVMVAVMGVSVKYRAQLRKLFGEAAGRERLLNDFKRYFDKSNTRLMALEAIDDAATVLRQIETAQTMLAEWQQAV</sequence>
<dbReference type="InterPro" id="IPR005662">
    <property type="entry name" value="GTPase_Era-like"/>
</dbReference>
<gene>
    <name evidence="2" type="ORF">HMPREF2130_09900</name>
</gene>
<dbReference type="InterPro" id="IPR027417">
    <property type="entry name" value="P-loop_NTPase"/>
</dbReference>
<evidence type="ECO:0000313" key="2">
    <source>
        <dbReference type="EMBL" id="KGF27693.1"/>
    </source>
</evidence>
<accession>A0A095YZ72</accession>
<dbReference type="GO" id="GO:0005525">
    <property type="term" value="F:GTP binding"/>
    <property type="evidence" value="ECO:0007669"/>
    <property type="project" value="InterPro"/>
</dbReference>
<dbReference type="GO" id="GO:0019843">
    <property type="term" value="F:rRNA binding"/>
    <property type="evidence" value="ECO:0007669"/>
    <property type="project" value="TreeGrafter"/>
</dbReference>
<dbReference type="SUPFAM" id="SSF52540">
    <property type="entry name" value="P-loop containing nucleoside triphosphate hydrolases"/>
    <property type="match status" value="1"/>
</dbReference>
<dbReference type="GO" id="GO:0000028">
    <property type="term" value="P:ribosomal small subunit assembly"/>
    <property type="evidence" value="ECO:0007669"/>
    <property type="project" value="TreeGrafter"/>
</dbReference>